<reference evidence="11 12" key="1">
    <citation type="submission" date="2018-08" db="EMBL/GenBank/DDBJ databases">
        <title>Thalassotalea euphylliae genome.</title>
        <authorList>
            <person name="Summers S."/>
            <person name="Rice S.A."/>
            <person name="Freckelton M.L."/>
            <person name="Nedved B.T."/>
            <person name="Hadfield M.G."/>
        </authorList>
    </citation>
    <scope>NUCLEOTIDE SEQUENCE [LARGE SCALE GENOMIC DNA]</scope>
    <source>
        <strain evidence="11 12">H1</strain>
    </source>
</reference>
<dbReference type="PANTHER" id="PTHR30329">
    <property type="entry name" value="STATOR ELEMENT OF FLAGELLAR MOTOR COMPLEX"/>
    <property type="match status" value="1"/>
</dbReference>
<evidence type="ECO:0000313" key="11">
    <source>
        <dbReference type="EMBL" id="REL28757.1"/>
    </source>
</evidence>
<dbReference type="NCBIfam" id="NF006508">
    <property type="entry name" value="PRK08944.1"/>
    <property type="match status" value="1"/>
</dbReference>
<keyword evidence="6 7" id="KW-0472">Membrane</keyword>
<evidence type="ECO:0000256" key="4">
    <source>
        <dbReference type="ARBA" id="ARBA00022692"/>
    </source>
</evidence>
<dbReference type="Proteomes" id="UP000256478">
    <property type="component" value="Unassembled WGS sequence"/>
</dbReference>
<feature type="region of interest" description="Disordered" evidence="8">
    <location>
        <begin position="233"/>
        <end position="258"/>
    </location>
</feature>
<comment type="similarity">
    <text evidence="2">Belongs to the MotB family.</text>
</comment>
<evidence type="ECO:0000256" key="8">
    <source>
        <dbReference type="SAM" id="MobiDB-lite"/>
    </source>
</evidence>
<evidence type="ECO:0000256" key="9">
    <source>
        <dbReference type="SAM" id="Phobius"/>
    </source>
</evidence>
<sequence length="284" mass="31261">MHQQDEERSGSPAWMATFADLMSLLMCFFVLLLSYSEMDVLKFKQIAGSMKMAFGVQNQIELDDIPKGTSIIAQEFSPGEPKPSPINTITQHTISSTEQTLKVTAGEDDASGDKRKAEDEAAQQQAERLKRINQQLAQYIEDGALETEALGQQIIIRIKENGAFASGSPYLQAKFKPIVMKIAETIKDIPGHISVSGHTDNLGVSGDMYASNFDLSAQRALAVAHQMARSDTFDSSRTSVTGHGSNRPLVPNSSKANRRKNRRVEIAIWQGDPLLTERVNLLPQ</sequence>
<feature type="domain" description="OmpA-like" evidence="10">
    <location>
        <begin position="151"/>
        <end position="272"/>
    </location>
</feature>
<evidence type="ECO:0000256" key="3">
    <source>
        <dbReference type="ARBA" id="ARBA00022475"/>
    </source>
</evidence>
<dbReference type="Gene3D" id="3.30.1330.60">
    <property type="entry name" value="OmpA-like domain"/>
    <property type="match status" value="1"/>
</dbReference>
<evidence type="ECO:0000256" key="7">
    <source>
        <dbReference type="PROSITE-ProRule" id="PRU00473"/>
    </source>
</evidence>
<feature type="compositionally biased region" description="Polar residues" evidence="8">
    <location>
        <begin position="233"/>
        <end position="244"/>
    </location>
</feature>
<keyword evidence="3" id="KW-1003">Cell membrane</keyword>
<dbReference type="AlphaFoldDB" id="A0A3E0TWL4"/>
<dbReference type="PANTHER" id="PTHR30329:SF21">
    <property type="entry name" value="LIPOPROTEIN YIAD-RELATED"/>
    <property type="match status" value="1"/>
</dbReference>
<dbReference type="OrthoDB" id="9815217at2"/>
<feature type="transmembrane region" description="Helical" evidence="9">
    <location>
        <begin position="12"/>
        <end position="35"/>
    </location>
</feature>
<dbReference type="Pfam" id="PF00691">
    <property type="entry name" value="OmpA"/>
    <property type="match status" value="1"/>
</dbReference>
<name>A0A3E0TWL4_9GAMM</name>
<evidence type="ECO:0000313" key="12">
    <source>
        <dbReference type="Proteomes" id="UP000256478"/>
    </source>
</evidence>
<evidence type="ECO:0000259" key="10">
    <source>
        <dbReference type="PROSITE" id="PS51123"/>
    </source>
</evidence>
<feature type="region of interest" description="Disordered" evidence="8">
    <location>
        <begin position="95"/>
        <end position="118"/>
    </location>
</feature>
<evidence type="ECO:0000256" key="1">
    <source>
        <dbReference type="ARBA" id="ARBA00004162"/>
    </source>
</evidence>
<comment type="subcellular location">
    <subcellularLocation>
        <location evidence="1">Cell membrane</location>
        <topology evidence="1">Single-pass membrane protein</topology>
    </subcellularLocation>
</comment>
<comment type="caution">
    <text evidence="11">The sequence shown here is derived from an EMBL/GenBank/DDBJ whole genome shotgun (WGS) entry which is preliminary data.</text>
</comment>
<dbReference type="SUPFAM" id="SSF103088">
    <property type="entry name" value="OmpA-like"/>
    <property type="match status" value="1"/>
</dbReference>
<keyword evidence="4 9" id="KW-0812">Transmembrane</keyword>
<dbReference type="InterPro" id="IPR025713">
    <property type="entry name" value="MotB-like_N_dom"/>
</dbReference>
<evidence type="ECO:0000256" key="5">
    <source>
        <dbReference type="ARBA" id="ARBA00022989"/>
    </source>
</evidence>
<keyword evidence="11" id="KW-0969">Cilium</keyword>
<dbReference type="InterPro" id="IPR036737">
    <property type="entry name" value="OmpA-like_sf"/>
</dbReference>
<gene>
    <name evidence="11" type="primary">motB</name>
    <name evidence="11" type="ORF">DXX93_01090</name>
</gene>
<evidence type="ECO:0000256" key="6">
    <source>
        <dbReference type="ARBA" id="ARBA00023136"/>
    </source>
</evidence>
<dbReference type="PROSITE" id="PS51123">
    <property type="entry name" value="OMPA_2"/>
    <property type="match status" value="1"/>
</dbReference>
<protein>
    <submittedName>
        <fullName evidence="11">Flagellar motor protein MotB</fullName>
    </submittedName>
</protein>
<keyword evidence="11" id="KW-0282">Flagellum</keyword>
<dbReference type="EMBL" id="QUOU01000001">
    <property type="protein sequence ID" value="REL28757.1"/>
    <property type="molecule type" value="Genomic_DNA"/>
</dbReference>
<evidence type="ECO:0000256" key="2">
    <source>
        <dbReference type="ARBA" id="ARBA00008914"/>
    </source>
</evidence>
<dbReference type="Pfam" id="PF13677">
    <property type="entry name" value="MotB_plug"/>
    <property type="match status" value="1"/>
</dbReference>
<dbReference type="InterPro" id="IPR006665">
    <property type="entry name" value="OmpA-like"/>
</dbReference>
<keyword evidence="11" id="KW-0966">Cell projection</keyword>
<dbReference type="InterPro" id="IPR050330">
    <property type="entry name" value="Bact_OuterMem_StrucFunc"/>
</dbReference>
<proteinExistence type="inferred from homology"/>
<dbReference type="GO" id="GO:0005886">
    <property type="term" value="C:plasma membrane"/>
    <property type="evidence" value="ECO:0007669"/>
    <property type="project" value="UniProtKB-SubCell"/>
</dbReference>
<organism evidence="11 12">
    <name type="scientific">Thalassotalea euphylliae</name>
    <dbReference type="NCBI Taxonomy" id="1655234"/>
    <lineage>
        <taxon>Bacteria</taxon>
        <taxon>Pseudomonadati</taxon>
        <taxon>Pseudomonadota</taxon>
        <taxon>Gammaproteobacteria</taxon>
        <taxon>Alteromonadales</taxon>
        <taxon>Colwelliaceae</taxon>
        <taxon>Thalassotalea</taxon>
    </lineage>
</organism>
<accession>A0A3E0TWL4</accession>
<dbReference type="CDD" id="cd07185">
    <property type="entry name" value="OmpA_C-like"/>
    <property type="match status" value="1"/>
</dbReference>
<keyword evidence="5 9" id="KW-1133">Transmembrane helix</keyword>